<dbReference type="Proteomes" id="UP000830583">
    <property type="component" value="Chromosome"/>
</dbReference>
<feature type="chain" id="PRO_5046250082" description="Gliding motility-associated protein GldM C-terminal domain-containing protein" evidence="1">
    <location>
        <begin position="21"/>
        <end position="256"/>
    </location>
</feature>
<name>A0ABY4KI59_9FLAO</name>
<evidence type="ECO:0008006" key="4">
    <source>
        <dbReference type="Google" id="ProtNLM"/>
    </source>
</evidence>
<dbReference type="RefSeq" id="WP_248436267.1">
    <property type="nucleotide sequence ID" value="NZ_CP096205.1"/>
</dbReference>
<protein>
    <recommendedName>
        <fullName evidence="4">Gliding motility-associated protein GldM C-terminal domain-containing protein</fullName>
    </recommendedName>
</protein>
<evidence type="ECO:0000313" key="3">
    <source>
        <dbReference type="Proteomes" id="UP000830583"/>
    </source>
</evidence>
<dbReference type="EMBL" id="CP096205">
    <property type="protein sequence ID" value="UPQ80374.1"/>
    <property type="molecule type" value="Genomic_DNA"/>
</dbReference>
<keyword evidence="1" id="KW-0732">Signal</keyword>
<organism evidence="2 3">
    <name type="scientific">Flavobacterium azooxidireducens</name>
    <dbReference type="NCBI Taxonomy" id="1871076"/>
    <lineage>
        <taxon>Bacteria</taxon>
        <taxon>Pseudomonadati</taxon>
        <taxon>Bacteroidota</taxon>
        <taxon>Flavobacteriia</taxon>
        <taxon>Flavobacteriales</taxon>
        <taxon>Flavobacteriaceae</taxon>
        <taxon>Flavobacterium</taxon>
    </lineage>
</organism>
<accession>A0ABY4KI59</accession>
<gene>
    <name evidence="2" type="ORF">M0M57_05925</name>
</gene>
<proteinExistence type="predicted"/>
<evidence type="ECO:0000256" key="1">
    <source>
        <dbReference type="SAM" id="SignalP"/>
    </source>
</evidence>
<feature type="signal peptide" evidence="1">
    <location>
        <begin position="1"/>
        <end position="20"/>
    </location>
</feature>
<evidence type="ECO:0000313" key="2">
    <source>
        <dbReference type="EMBL" id="UPQ80374.1"/>
    </source>
</evidence>
<sequence length="256" mass="28995">MKKLVFGLIAMVMFSFVGNAQDFTKEVQLENNKSELFAYNELENFELSKNNIRTKLFCITTSCCGLGPFSVQIWSQTTCYYGSVHNMTNSINGQIEEVEIIFEEKIKEKELQVTQDFLLPTLNKGEYVTIPKGTYSVIDGNKLMITPPQTQARIAVVCVTRVIKGEFFGHPYSSTVTLCFAYLTSARTSNNSTGDTLVEVDLNLSEKELAKIDDVSEFEIKEDVEIKEQGISYKLRKGKYKVNSNGKIYLNFQITK</sequence>
<reference evidence="2" key="1">
    <citation type="submission" date="2022-04" db="EMBL/GenBank/DDBJ databases">
        <title>Consumption of N2O by Flavobacterium azooxidireducens sp. nov. isolated from Decomposing Leaf Litter of Phragmites australis (Cav.).</title>
        <authorList>
            <person name="Behrendt U."/>
            <person name="Spanner T."/>
            <person name="Augustin J."/>
            <person name="Horn M.A."/>
            <person name="Kolb S."/>
            <person name="Ulrich A."/>
        </authorList>
    </citation>
    <scope>NUCLEOTIDE SEQUENCE</scope>
    <source>
        <strain evidence="2">IGB 4-14</strain>
    </source>
</reference>
<keyword evidence="3" id="KW-1185">Reference proteome</keyword>